<evidence type="ECO:0000256" key="3">
    <source>
        <dbReference type="ARBA" id="ARBA00022491"/>
    </source>
</evidence>
<dbReference type="SMART" id="SM00862">
    <property type="entry name" value="Trans_reg_C"/>
    <property type="match status" value="1"/>
</dbReference>
<dbReference type="Gene3D" id="6.10.250.690">
    <property type="match status" value="1"/>
</dbReference>
<keyword evidence="3" id="KW-0678">Repressor</keyword>
<keyword evidence="9" id="KW-0804">Transcription</keyword>
<keyword evidence="8" id="KW-0010">Activator</keyword>
<dbReference type="InterPro" id="IPR039420">
    <property type="entry name" value="WalR-like"/>
</dbReference>
<dbReference type="Pfam" id="PF00486">
    <property type="entry name" value="Trans_reg_C"/>
    <property type="match status" value="1"/>
</dbReference>
<evidence type="ECO:0000256" key="4">
    <source>
        <dbReference type="ARBA" id="ARBA00022553"/>
    </source>
</evidence>
<keyword evidence="7 11" id="KW-0238">DNA-binding</keyword>
<sequence length="236" mass="26589">MKQKILVVDDDPDLRKTLRATLERENYEIAEASDANEMKSVFAEDDFDLVVLDLMLPGEDGLSLTRYLKERSNVGVIILTGKGESVDLIIGLEMGADDYVAKPYNRRELLARIKSVLRRSTKTTVNGTPERSGTHVNFSGWSLDLPHHKLAAPDGTDVPLTMAEFQLLRVLLETPGQPVDREQLSLLIFNKELKENSRNIDALVRRLRQKLEIGQDQQQMIKSVRGSGYTILTTLE</sequence>
<feature type="domain" description="Response regulatory" evidence="12">
    <location>
        <begin position="4"/>
        <end position="117"/>
    </location>
</feature>
<dbReference type="PROSITE" id="PS51755">
    <property type="entry name" value="OMPR_PHOB"/>
    <property type="match status" value="1"/>
</dbReference>
<dbReference type="PROSITE" id="PS50110">
    <property type="entry name" value="RESPONSE_REGULATORY"/>
    <property type="match status" value="1"/>
</dbReference>
<comment type="subcellular location">
    <subcellularLocation>
        <location evidence="1">Cytoplasm</location>
    </subcellularLocation>
</comment>
<dbReference type="SUPFAM" id="SSF46894">
    <property type="entry name" value="C-terminal effector domain of the bipartite response regulators"/>
    <property type="match status" value="1"/>
</dbReference>
<keyword evidence="4 10" id="KW-0597">Phosphoprotein</keyword>
<dbReference type="Proteomes" id="UP001161409">
    <property type="component" value="Unassembled WGS sequence"/>
</dbReference>
<name>A0ABQ5U1V3_9PROT</name>
<feature type="DNA-binding region" description="OmpR/PhoB-type" evidence="11">
    <location>
        <begin position="133"/>
        <end position="233"/>
    </location>
</feature>
<dbReference type="InterPro" id="IPR036388">
    <property type="entry name" value="WH-like_DNA-bd_sf"/>
</dbReference>
<evidence type="ECO:0000256" key="2">
    <source>
        <dbReference type="ARBA" id="ARBA00022490"/>
    </source>
</evidence>
<comment type="caution">
    <text evidence="14">The sequence shown here is derived from an EMBL/GenBank/DDBJ whole genome shotgun (WGS) entry which is preliminary data.</text>
</comment>
<dbReference type="RefSeq" id="WP_169559330.1">
    <property type="nucleotide sequence ID" value="NZ_BSNF01000001.1"/>
</dbReference>
<dbReference type="InterPro" id="IPR011006">
    <property type="entry name" value="CheY-like_superfamily"/>
</dbReference>
<evidence type="ECO:0000256" key="10">
    <source>
        <dbReference type="PROSITE-ProRule" id="PRU00169"/>
    </source>
</evidence>
<dbReference type="Gene3D" id="1.10.10.10">
    <property type="entry name" value="Winged helix-like DNA-binding domain superfamily/Winged helix DNA-binding domain"/>
    <property type="match status" value="1"/>
</dbReference>
<dbReference type="SMART" id="SM00448">
    <property type="entry name" value="REC"/>
    <property type="match status" value="1"/>
</dbReference>
<evidence type="ECO:0000313" key="15">
    <source>
        <dbReference type="Proteomes" id="UP001161409"/>
    </source>
</evidence>
<evidence type="ECO:0000256" key="8">
    <source>
        <dbReference type="ARBA" id="ARBA00023159"/>
    </source>
</evidence>
<dbReference type="PANTHER" id="PTHR48111:SF55">
    <property type="entry name" value="AEROBIC RESPIRATION CONTROL PROTEIN ARCA"/>
    <property type="match status" value="1"/>
</dbReference>
<reference evidence="14" key="2">
    <citation type="submission" date="2023-01" db="EMBL/GenBank/DDBJ databases">
        <title>Draft genome sequence of Sneathiella chinensis strain NBRC 103408.</title>
        <authorList>
            <person name="Sun Q."/>
            <person name="Mori K."/>
        </authorList>
    </citation>
    <scope>NUCLEOTIDE SEQUENCE</scope>
    <source>
        <strain evidence="14">NBRC 103408</strain>
    </source>
</reference>
<keyword evidence="2" id="KW-0963">Cytoplasm</keyword>
<dbReference type="InterPro" id="IPR001789">
    <property type="entry name" value="Sig_transdc_resp-reg_receiver"/>
</dbReference>
<evidence type="ECO:0000313" key="14">
    <source>
        <dbReference type="EMBL" id="GLQ05322.1"/>
    </source>
</evidence>
<evidence type="ECO:0000259" key="13">
    <source>
        <dbReference type="PROSITE" id="PS51755"/>
    </source>
</evidence>
<dbReference type="EMBL" id="BSNF01000001">
    <property type="protein sequence ID" value="GLQ05322.1"/>
    <property type="molecule type" value="Genomic_DNA"/>
</dbReference>
<evidence type="ECO:0000256" key="5">
    <source>
        <dbReference type="ARBA" id="ARBA00023012"/>
    </source>
</evidence>
<proteinExistence type="predicted"/>
<evidence type="ECO:0000256" key="11">
    <source>
        <dbReference type="PROSITE-ProRule" id="PRU01091"/>
    </source>
</evidence>
<dbReference type="InterPro" id="IPR001867">
    <property type="entry name" value="OmpR/PhoB-type_DNA-bd"/>
</dbReference>
<gene>
    <name evidence="14" type="ORF">GCM10007924_05430</name>
</gene>
<accession>A0ABQ5U1V3</accession>
<keyword evidence="5" id="KW-0902">Two-component regulatory system</keyword>
<feature type="modified residue" description="4-aspartylphosphate" evidence="10">
    <location>
        <position position="53"/>
    </location>
</feature>
<reference evidence="14" key="1">
    <citation type="journal article" date="2014" name="Int. J. Syst. Evol. Microbiol.">
        <title>Complete genome of a new Firmicutes species belonging to the dominant human colonic microbiota ('Ruminococcus bicirculans') reveals two chromosomes and a selective capacity to utilize plant glucans.</title>
        <authorList>
            <consortium name="NISC Comparative Sequencing Program"/>
            <person name="Wegmann U."/>
            <person name="Louis P."/>
            <person name="Goesmann A."/>
            <person name="Henrissat B."/>
            <person name="Duncan S.H."/>
            <person name="Flint H.J."/>
        </authorList>
    </citation>
    <scope>NUCLEOTIDE SEQUENCE</scope>
    <source>
        <strain evidence="14">NBRC 103408</strain>
    </source>
</reference>
<dbReference type="InterPro" id="IPR016032">
    <property type="entry name" value="Sig_transdc_resp-reg_C-effctor"/>
</dbReference>
<evidence type="ECO:0000256" key="9">
    <source>
        <dbReference type="ARBA" id="ARBA00023163"/>
    </source>
</evidence>
<evidence type="ECO:0000256" key="7">
    <source>
        <dbReference type="ARBA" id="ARBA00023125"/>
    </source>
</evidence>
<dbReference type="Pfam" id="PF00072">
    <property type="entry name" value="Response_reg"/>
    <property type="match status" value="1"/>
</dbReference>
<evidence type="ECO:0000256" key="1">
    <source>
        <dbReference type="ARBA" id="ARBA00004496"/>
    </source>
</evidence>
<keyword evidence="15" id="KW-1185">Reference proteome</keyword>
<dbReference type="GO" id="GO:0003677">
    <property type="term" value="F:DNA binding"/>
    <property type="evidence" value="ECO:0007669"/>
    <property type="project" value="UniProtKB-KW"/>
</dbReference>
<organism evidence="14 15">
    <name type="scientific">Sneathiella chinensis</name>
    <dbReference type="NCBI Taxonomy" id="349750"/>
    <lineage>
        <taxon>Bacteria</taxon>
        <taxon>Pseudomonadati</taxon>
        <taxon>Pseudomonadota</taxon>
        <taxon>Alphaproteobacteria</taxon>
        <taxon>Sneathiellales</taxon>
        <taxon>Sneathiellaceae</taxon>
        <taxon>Sneathiella</taxon>
    </lineage>
</organism>
<protein>
    <submittedName>
        <fullName evidence="14">DNA-binding response regulator</fullName>
    </submittedName>
</protein>
<feature type="domain" description="OmpR/PhoB-type" evidence="13">
    <location>
        <begin position="133"/>
        <end position="233"/>
    </location>
</feature>
<evidence type="ECO:0000259" key="12">
    <source>
        <dbReference type="PROSITE" id="PS50110"/>
    </source>
</evidence>
<dbReference type="CDD" id="cd00383">
    <property type="entry name" value="trans_reg_C"/>
    <property type="match status" value="1"/>
</dbReference>
<dbReference type="PANTHER" id="PTHR48111">
    <property type="entry name" value="REGULATOR OF RPOS"/>
    <property type="match status" value="1"/>
</dbReference>
<keyword evidence="6" id="KW-0805">Transcription regulation</keyword>
<dbReference type="SUPFAM" id="SSF52172">
    <property type="entry name" value="CheY-like"/>
    <property type="match status" value="1"/>
</dbReference>
<evidence type="ECO:0000256" key="6">
    <source>
        <dbReference type="ARBA" id="ARBA00023015"/>
    </source>
</evidence>
<dbReference type="Gene3D" id="3.40.50.2300">
    <property type="match status" value="1"/>
</dbReference>